<name>A0ABV5Y2S9_ARTRM</name>
<dbReference type="Pfam" id="PF00440">
    <property type="entry name" value="TetR_N"/>
    <property type="match status" value="1"/>
</dbReference>
<proteinExistence type="predicted"/>
<accession>A0ABV5Y2S9</accession>
<evidence type="ECO:0000256" key="3">
    <source>
        <dbReference type="ARBA" id="ARBA00023163"/>
    </source>
</evidence>
<dbReference type="RefSeq" id="WP_234751676.1">
    <property type="nucleotide sequence ID" value="NZ_BAAAWN010000001.1"/>
</dbReference>
<gene>
    <name evidence="6" type="ORF">ACFFP1_16005</name>
</gene>
<keyword evidence="2 4" id="KW-0238">DNA-binding</keyword>
<evidence type="ECO:0000313" key="7">
    <source>
        <dbReference type="Proteomes" id="UP001589702"/>
    </source>
</evidence>
<dbReference type="PROSITE" id="PS50977">
    <property type="entry name" value="HTH_TETR_2"/>
    <property type="match status" value="1"/>
</dbReference>
<dbReference type="EMBL" id="JBHMBC010000025">
    <property type="protein sequence ID" value="MFB9821001.1"/>
    <property type="molecule type" value="Genomic_DNA"/>
</dbReference>
<protein>
    <submittedName>
        <fullName evidence="6">TetR/AcrR family transcriptional regulator</fullName>
    </submittedName>
</protein>
<dbReference type="Pfam" id="PF16925">
    <property type="entry name" value="TetR_C_13"/>
    <property type="match status" value="1"/>
</dbReference>
<evidence type="ECO:0000313" key="6">
    <source>
        <dbReference type="EMBL" id="MFB9821001.1"/>
    </source>
</evidence>
<evidence type="ECO:0000256" key="4">
    <source>
        <dbReference type="PROSITE-ProRule" id="PRU00335"/>
    </source>
</evidence>
<reference evidence="6 7" key="1">
    <citation type="submission" date="2024-09" db="EMBL/GenBank/DDBJ databases">
        <authorList>
            <person name="Sun Q."/>
            <person name="Mori K."/>
        </authorList>
    </citation>
    <scope>NUCLEOTIDE SEQUENCE [LARGE SCALE GENOMIC DNA]</scope>
    <source>
        <strain evidence="6 7">JCM 1334</strain>
    </source>
</reference>
<evidence type="ECO:0000256" key="2">
    <source>
        <dbReference type="ARBA" id="ARBA00023125"/>
    </source>
</evidence>
<dbReference type="PRINTS" id="PR00455">
    <property type="entry name" value="HTHTETR"/>
</dbReference>
<sequence length="214" mass="23181">METKTPRAPAVYFTAKGQATRQRITEVAARLMFERGVAGTSLEDVFAEAGVSSSQIYHYFGDKHGLIRAVVQFQAKAALLCTDPLASTLDSFEALRAWARFHVEVQIERHCVGGCAFGSLVSQVTEIEPDTQADFSEGFQTWQGTIASGLAAMRDRGDLPATADPNDLAVSLFAALQGGLIMTQAQRNPRLLEIALDTALNHIESLAQRTPELA</sequence>
<keyword evidence="7" id="KW-1185">Reference proteome</keyword>
<dbReference type="InterPro" id="IPR001647">
    <property type="entry name" value="HTH_TetR"/>
</dbReference>
<dbReference type="PANTHER" id="PTHR47506">
    <property type="entry name" value="TRANSCRIPTIONAL REGULATORY PROTEIN"/>
    <property type="match status" value="1"/>
</dbReference>
<feature type="DNA-binding region" description="H-T-H motif" evidence="4">
    <location>
        <begin position="41"/>
        <end position="60"/>
    </location>
</feature>
<dbReference type="Proteomes" id="UP001589702">
    <property type="component" value="Unassembled WGS sequence"/>
</dbReference>
<dbReference type="Gene3D" id="1.10.357.10">
    <property type="entry name" value="Tetracycline Repressor, domain 2"/>
    <property type="match status" value="1"/>
</dbReference>
<feature type="domain" description="HTH tetR-type" evidence="5">
    <location>
        <begin position="18"/>
        <end position="78"/>
    </location>
</feature>
<dbReference type="SUPFAM" id="SSF46689">
    <property type="entry name" value="Homeodomain-like"/>
    <property type="match status" value="1"/>
</dbReference>
<dbReference type="Gene3D" id="1.10.10.60">
    <property type="entry name" value="Homeodomain-like"/>
    <property type="match status" value="1"/>
</dbReference>
<evidence type="ECO:0000259" key="5">
    <source>
        <dbReference type="PROSITE" id="PS50977"/>
    </source>
</evidence>
<organism evidence="6 7">
    <name type="scientific">Arthrobacter ramosus</name>
    <dbReference type="NCBI Taxonomy" id="1672"/>
    <lineage>
        <taxon>Bacteria</taxon>
        <taxon>Bacillati</taxon>
        <taxon>Actinomycetota</taxon>
        <taxon>Actinomycetes</taxon>
        <taxon>Micrococcales</taxon>
        <taxon>Micrococcaceae</taxon>
        <taxon>Arthrobacter</taxon>
    </lineage>
</organism>
<keyword evidence="1" id="KW-0805">Transcription regulation</keyword>
<keyword evidence="3" id="KW-0804">Transcription</keyword>
<dbReference type="InterPro" id="IPR011075">
    <property type="entry name" value="TetR_C"/>
</dbReference>
<dbReference type="InterPro" id="IPR036271">
    <property type="entry name" value="Tet_transcr_reg_TetR-rel_C_sf"/>
</dbReference>
<dbReference type="PANTHER" id="PTHR47506:SF1">
    <property type="entry name" value="HTH-TYPE TRANSCRIPTIONAL REGULATOR YJDC"/>
    <property type="match status" value="1"/>
</dbReference>
<dbReference type="SUPFAM" id="SSF48498">
    <property type="entry name" value="Tetracyclin repressor-like, C-terminal domain"/>
    <property type="match status" value="1"/>
</dbReference>
<dbReference type="InterPro" id="IPR009057">
    <property type="entry name" value="Homeodomain-like_sf"/>
</dbReference>
<comment type="caution">
    <text evidence="6">The sequence shown here is derived from an EMBL/GenBank/DDBJ whole genome shotgun (WGS) entry which is preliminary data.</text>
</comment>
<evidence type="ECO:0000256" key="1">
    <source>
        <dbReference type="ARBA" id="ARBA00023015"/>
    </source>
</evidence>